<evidence type="ECO:0000313" key="3">
    <source>
        <dbReference type="Proteomes" id="UP000294958"/>
    </source>
</evidence>
<dbReference type="EMBL" id="SNZF01000008">
    <property type="protein sequence ID" value="TDR35698.1"/>
    <property type="molecule type" value="Genomic_DNA"/>
</dbReference>
<proteinExistence type="predicted"/>
<comment type="caution">
    <text evidence="2">The sequence shown here is derived from an EMBL/GenBank/DDBJ whole genome shotgun (WGS) entry which is preliminary data.</text>
</comment>
<keyword evidence="3" id="KW-1185">Reference proteome</keyword>
<reference evidence="2 3" key="1">
    <citation type="submission" date="2019-03" db="EMBL/GenBank/DDBJ databases">
        <title>Genomic Encyclopedia of Type Strains, Phase IV (KMG-IV): sequencing the most valuable type-strain genomes for metagenomic binning, comparative biology and taxonomic classification.</title>
        <authorList>
            <person name="Goeker M."/>
        </authorList>
    </citation>
    <scope>NUCLEOTIDE SEQUENCE [LARGE SCALE GENOMIC DNA]</scope>
    <source>
        <strain evidence="2 3">DSM 11603</strain>
    </source>
</reference>
<evidence type="ECO:0000313" key="2">
    <source>
        <dbReference type="EMBL" id="TDR35698.1"/>
    </source>
</evidence>
<dbReference type="OrthoDB" id="8368083at2"/>
<feature type="region of interest" description="Disordered" evidence="1">
    <location>
        <begin position="1"/>
        <end position="74"/>
    </location>
</feature>
<feature type="region of interest" description="Disordered" evidence="1">
    <location>
        <begin position="248"/>
        <end position="285"/>
    </location>
</feature>
<gene>
    <name evidence="2" type="ORF">DES43_108123</name>
</gene>
<protein>
    <submittedName>
        <fullName evidence="2">Uncharacterized protein</fullName>
    </submittedName>
</protein>
<accession>A0A4R6YGS9</accession>
<dbReference type="Proteomes" id="UP000294958">
    <property type="component" value="Unassembled WGS sequence"/>
</dbReference>
<name>A0A4R6YGS9_9HYPH</name>
<feature type="compositionally biased region" description="Low complexity" evidence="1">
    <location>
        <begin position="46"/>
        <end position="55"/>
    </location>
</feature>
<dbReference type="RefSeq" id="WP_133674927.1">
    <property type="nucleotide sequence ID" value="NZ_SNZF01000008.1"/>
</dbReference>
<sequence length="302" mass="32466">MRTIFERYLPLRAPDDGGDGGGAPPADPQPGGAEPPAGAPPGGSGAAPAGGAADPYRPQGLPDTMYGKDDRETMDKMATALAGYRQRDSDRKVPDNVEAYSAFDVQQAPEAFRSHLSQIGSDPAFSAAAKIAMEEGVPVGTFQKMTTAIYQAAADAGILEHVIDPQAERSALIPESARNLAKADQDKAIDARLQENEDFIKLMMKPGADGKSKLDPKVGENALLMLMDTALGNQFLEFMRAEMTGEFRAQPLPGDGGAPAGNSERERLREQLAAPEMQPQHPKFDRARYEALDQEYRRVIGR</sequence>
<organism evidence="2 3">
    <name type="scientific">Aquamicrobium defluvii</name>
    <dbReference type="NCBI Taxonomy" id="69279"/>
    <lineage>
        <taxon>Bacteria</taxon>
        <taxon>Pseudomonadati</taxon>
        <taxon>Pseudomonadota</taxon>
        <taxon>Alphaproteobacteria</taxon>
        <taxon>Hyphomicrobiales</taxon>
        <taxon>Phyllobacteriaceae</taxon>
        <taxon>Aquamicrobium</taxon>
    </lineage>
</organism>
<evidence type="ECO:0000256" key="1">
    <source>
        <dbReference type="SAM" id="MobiDB-lite"/>
    </source>
</evidence>
<dbReference type="AlphaFoldDB" id="A0A4R6YGS9"/>